<feature type="domain" description="Methyltransferase type 11" evidence="1">
    <location>
        <begin position="72"/>
        <end position="170"/>
    </location>
</feature>
<dbReference type="Proteomes" id="UP001243009">
    <property type="component" value="Unassembled WGS sequence"/>
</dbReference>
<reference evidence="2 3" key="1">
    <citation type="submission" date="2023-08" db="EMBL/GenBank/DDBJ databases">
        <title>The draft genome sequence of Paracraurococcus sp. LOR1-02.</title>
        <authorList>
            <person name="Kingkaew E."/>
            <person name="Tanasupawat S."/>
        </authorList>
    </citation>
    <scope>NUCLEOTIDE SEQUENCE [LARGE SCALE GENOMIC DNA]</scope>
    <source>
        <strain evidence="2 3">LOR1-02</strain>
    </source>
</reference>
<evidence type="ECO:0000259" key="1">
    <source>
        <dbReference type="Pfam" id="PF08241"/>
    </source>
</evidence>
<accession>A0ABT9ECA5</accession>
<evidence type="ECO:0000313" key="3">
    <source>
        <dbReference type="Proteomes" id="UP001243009"/>
    </source>
</evidence>
<evidence type="ECO:0000313" key="2">
    <source>
        <dbReference type="EMBL" id="MDO9713838.1"/>
    </source>
</evidence>
<protein>
    <submittedName>
        <fullName evidence="2">Class I SAM-dependent methyltransferase</fullName>
        <ecNumber evidence="2">2.1.1.-</ecNumber>
    </submittedName>
</protein>
<gene>
    <name evidence="2" type="ORF">Q7A36_36355</name>
</gene>
<keyword evidence="2" id="KW-0489">Methyltransferase</keyword>
<dbReference type="SUPFAM" id="SSF53335">
    <property type="entry name" value="S-adenosyl-L-methionine-dependent methyltransferases"/>
    <property type="match status" value="1"/>
</dbReference>
<keyword evidence="2" id="KW-0808">Transferase</keyword>
<dbReference type="EC" id="2.1.1.-" evidence="2"/>
<dbReference type="PANTHER" id="PTHR42912">
    <property type="entry name" value="METHYLTRANSFERASE"/>
    <property type="match status" value="1"/>
</dbReference>
<name>A0ABT9ECA5_9PROT</name>
<dbReference type="GO" id="GO:0032259">
    <property type="term" value="P:methylation"/>
    <property type="evidence" value="ECO:0007669"/>
    <property type="project" value="UniProtKB-KW"/>
</dbReference>
<dbReference type="InterPro" id="IPR050508">
    <property type="entry name" value="Methyltransf_Superfamily"/>
</dbReference>
<comment type="caution">
    <text evidence="2">The sequence shown here is derived from an EMBL/GenBank/DDBJ whole genome shotgun (WGS) entry which is preliminary data.</text>
</comment>
<proteinExistence type="predicted"/>
<dbReference type="Gene3D" id="3.40.50.150">
    <property type="entry name" value="Vaccinia Virus protein VP39"/>
    <property type="match status" value="1"/>
</dbReference>
<dbReference type="InterPro" id="IPR013216">
    <property type="entry name" value="Methyltransf_11"/>
</dbReference>
<dbReference type="InterPro" id="IPR029063">
    <property type="entry name" value="SAM-dependent_MTases_sf"/>
</dbReference>
<dbReference type="RefSeq" id="WP_305108687.1">
    <property type="nucleotide sequence ID" value="NZ_JAUTWS010000127.1"/>
</dbReference>
<dbReference type="Pfam" id="PF08241">
    <property type="entry name" value="Methyltransf_11"/>
    <property type="match status" value="1"/>
</dbReference>
<sequence>MPENFVDVRSVMARYTLEEHAARADNYFAWMGDDASILKKPFNQIAEAVESLQALSLILRFSELFPGARVMDFGAGTCWLSRDLALLGCDVTAVDVSAKALALGRRHNERHPFAQDMRISYEVFNGRDLPLPDAQFDNIVCFSSFHHVADEPAVLAHFHRVLRPGGIVAFSEPGPQHSRQPQSQQEMRQYGVIERDIDVHAIWRTASALGFADLRLIRYMPEPDLVSLDSFEAMLAGPVSVEFARPYTNVRPFLLYKAGERAADSRMGRGLAGRIQATLAHQPDGGIRASVRVTNTGTARWLPSTQAWGGVCISSSLMDGDGIILDPHYATWWVIGRELASNESCDVEIDIPAPPRPGLRLSLCFVADRVARFEGADGAPYILPLDPMAP</sequence>
<dbReference type="PANTHER" id="PTHR42912:SF93">
    <property type="entry name" value="N6-ADENOSINE-METHYLTRANSFERASE TMT1A"/>
    <property type="match status" value="1"/>
</dbReference>
<dbReference type="EMBL" id="JAUTWS010000127">
    <property type="protein sequence ID" value="MDO9713838.1"/>
    <property type="molecule type" value="Genomic_DNA"/>
</dbReference>
<dbReference type="CDD" id="cd02440">
    <property type="entry name" value="AdoMet_MTases"/>
    <property type="match status" value="1"/>
</dbReference>
<organism evidence="2 3">
    <name type="scientific">Paracraurococcus lichenis</name>
    <dbReference type="NCBI Taxonomy" id="3064888"/>
    <lineage>
        <taxon>Bacteria</taxon>
        <taxon>Pseudomonadati</taxon>
        <taxon>Pseudomonadota</taxon>
        <taxon>Alphaproteobacteria</taxon>
        <taxon>Acetobacterales</taxon>
        <taxon>Roseomonadaceae</taxon>
        <taxon>Paracraurococcus</taxon>
    </lineage>
</organism>
<dbReference type="GO" id="GO:0008168">
    <property type="term" value="F:methyltransferase activity"/>
    <property type="evidence" value="ECO:0007669"/>
    <property type="project" value="UniProtKB-KW"/>
</dbReference>
<keyword evidence="3" id="KW-1185">Reference proteome</keyword>